<dbReference type="EMBL" id="CP016428">
    <property type="protein sequence ID" value="ANW03044.1"/>
    <property type="molecule type" value="Genomic_DNA"/>
</dbReference>
<evidence type="ECO:0000313" key="2">
    <source>
        <dbReference type="EMBL" id="ANW03044.1"/>
    </source>
</evidence>
<feature type="region of interest" description="Disordered" evidence="1">
    <location>
        <begin position="31"/>
        <end position="56"/>
    </location>
</feature>
<name>A0A1B1UJX1_9BRAD</name>
<protein>
    <submittedName>
        <fullName evidence="2">Uncharacterized protein</fullName>
    </submittedName>
</protein>
<dbReference type="KEGG" id="bic:LMTR13_25735"/>
<proteinExistence type="predicted"/>
<evidence type="ECO:0000256" key="1">
    <source>
        <dbReference type="SAM" id="MobiDB-lite"/>
    </source>
</evidence>
<keyword evidence="3" id="KW-1185">Reference proteome</keyword>
<dbReference type="Proteomes" id="UP000092839">
    <property type="component" value="Chromosome"/>
</dbReference>
<dbReference type="AlphaFoldDB" id="A0A1B1UJX1"/>
<organism evidence="2 3">
    <name type="scientific">Bradyrhizobium icense</name>
    <dbReference type="NCBI Taxonomy" id="1274631"/>
    <lineage>
        <taxon>Bacteria</taxon>
        <taxon>Pseudomonadati</taxon>
        <taxon>Pseudomonadota</taxon>
        <taxon>Alphaproteobacteria</taxon>
        <taxon>Hyphomicrobiales</taxon>
        <taxon>Nitrobacteraceae</taxon>
        <taxon>Bradyrhizobium</taxon>
    </lineage>
</organism>
<gene>
    <name evidence="2" type="ORF">LMTR13_25735</name>
</gene>
<feature type="compositionally biased region" description="Basic and acidic residues" evidence="1">
    <location>
        <begin position="31"/>
        <end position="49"/>
    </location>
</feature>
<evidence type="ECO:0000313" key="3">
    <source>
        <dbReference type="Proteomes" id="UP000092839"/>
    </source>
</evidence>
<sequence>MKVILQAIVAQIVDAVSARAIDAAIQPADLAERSDKDVQHTGGLEEKLTPPDPLSKPVVAHELPDVLAWIELQAFSARAQA</sequence>
<reference evidence="2 3" key="1">
    <citation type="submission" date="2016-07" db="EMBL/GenBank/DDBJ databases">
        <title>Complete genome sequence of Bradyrhizobium icense LMTR 13T, a potential inoculant strain isolated from lima bean (Phaseolus lunatus) in Peru.</title>
        <authorList>
            <person name="Ormeno-Orrillo E."/>
            <person name="Duran D."/>
            <person name="Rogel M.A."/>
            <person name="Rey L."/>
            <person name="Imperial J."/>
            <person name="Ruiz-Argueso T."/>
            <person name="Martinez-Romero E."/>
        </authorList>
    </citation>
    <scope>NUCLEOTIDE SEQUENCE [LARGE SCALE GENOMIC DNA]</scope>
    <source>
        <strain evidence="2 3">LMTR 13</strain>
    </source>
</reference>
<accession>A0A1B1UJX1</accession>